<proteinExistence type="inferred from homology"/>
<dbReference type="GO" id="GO:0009055">
    <property type="term" value="F:electron transfer activity"/>
    <property type="evidence" value="ECO:0007669"/>
    <property type="project" value="UniProtKB-UniRule"/>
</dbReference>
<evidence type="ECO:0000256" key="1">
    <source>
        <dbReference type="ARBA" id="ARBA00022630"/>
    </source>
</evidence>
<comment type="function">
    <text evidence="6">Quinone reductase that provides resistance to thiol-specific stress caused by electrophilic quinones.</text>
</comment>
<dbReference type="PANTHER" id="PTHR43741">
    <property type="entry name" value="FMN-DEPENDENT NADH-AZOREDUCTASE 1"/>
    <property type="match status" value="1"/>
</dbReference>
<dbReference type="Gene3D" id="3.40.50.360">
    <property type="match status" value="1"/>
</dbReference>
<protein>
    <recommendedName>
        <fullName evidence="6">FMN dependent NADH:quinone oxidoreductase</fullName>
        <ecNumber evidence="6">1.6.5.-</ecNumber>
    </recommendedName>
    <alternativeName>
        <fullName evidence="6">Azo-dye reductase</fullName>
    </alternativeName>
    <alternativeName>
        <fullName evidence="6">FMN-dependent NADH-azo compound oxidoreductase</fullName>
    </alternativeName>
    <alternativeName>
        <fullName evidence="6">FMN-dependent NADH-azoreductase</fullName>
        <ecNumber evidence="6">1.7.1.17</ecNumber>
    </alternativeName>
</protein>
<dbReference type="EMBL" id="JAUOQI010000001">
    <property type="protein sequence ID" value="MDO6575882.1"/>
    <property type="molecule type" value="Genomic_DNA"/>
</dbReference>
<dbReference type="Pfam" id="PF02525">
    <property type="entry name" value="Flavodoxin_2"/>
    <property type="match status" value="1"/>
</dbReference>
<dbReference type="GO" id="GO:0010181">
    <property type="term" value="F:FMN binding"/>
    <property type="evidence" value="ECO:0007669"/>
    <property type="project" value="UniProtKB-UniRule"/>
</dbReference>
<dbReference type="Proteomes" id="UP001170717">
    <property type="component" value="Unassembled WGS sequence"/>
</dbReference>
<dbReference type="SUPFAM" id="SSF52218">
    <property type="entry name" value="Flavoproteins"/>
    <property type="match status" value="1"/>
</dbReference>
<comment type="similarity">
    <text evidence="6">Belongs to the azoreductase type 1 family.</text>
</comment>
<keyword evidence="1 6" id="KW-0285">Flavoprotein</keyword>
<comment type="catalytic activity">
    <reaction evidence="6">
        <text>2 a quinone + NADH + H(+) = 2 a 1,4-benzosemiquinone + NAD(+)</text>
        <dbReference type="Rhea" id="RHEA:65952"/>
        <dbReference type="ChEBI" id="CHEBI:15378"/>
        <dbReference type="ChEBI" id="CHEBI:57540"/>
        <dbReference type="ChEBI" id="CHEBI:57945"/>
        <dbReference type="ChEBI" id="CHEBI:132124"/>
        <dbReference type="ChEBI" id="CHEBI:134225"/>
    </reaction>
</comment>
<comment type="cofactor">
    <cofactor evidence="6">
        <name>FMN</name>
        <dbReference type="ChEBI" id="CHEBI:58210"/>
    </cofactor>
    <text evidence="6">Binds 1 FMN per subunit.</text>
</comment>
<keyword evidence="2 6" id="KW-0288">FMN</keyword>
<evidence type="ECO:0000256" key="2">
    <source>
        <dbReference type="ARBA" id="ARBA00022643"/>
    </source>
</evidence>
<feature type="domain" description="Flavodoxin-like fold" evidence="7">
    <location>
        <begin position="3"/>
        <end position="194"/>
    </location>
</feature>
<accession>A0AAW7Z0X5</accession>
<dbReference type="InterPro" id="IPR029039">
    <property type="entry name" value="Flavoprotein-like_sf"/>
</dbReference>
<evidence type="ECO:0000256" key="3">
    <source>
        <dbReference type="ARBA" id="ARBA00023002"/>
    </source>
</evidence>
<feature type="binding site" evidence="6">
    <location>
        <position position="10"/>
    </location>
    <ligand>
        <name>FMN</name>
        <dbReference type="ChEBI" id="CHEBI:58210"/>
    </ligand>
</feature>
<dbReference type="GO" id="GO:0016655">
    <property type="term" value="F:oxidoreductase activity, acting on NAD(P)H, quinone or similar compound as acceptor"/>
    <property type="evidence" value="ECO:0007669"/>
    <property type="project" value="InterPro"/>
</dbReference>
<evidence type="ECO:0000256" key="5">
    <source>
        <dbReference type="ARBA" id="ARBA00048542"/>
    </source>
</evidence>
<comment type="subunit">
    <text evidence="6">Homodimer.</text>
</comment>
<feature type="binding site" evidence="6">
    <location>
        <begin position="94"/>
        <end position="97"/>
    </location>
    <ligand>
        <name>FMN</name>
        <dbReference type="ChEBI" id="CHEBI:58210"/>
    </ligand>
</feature>
<evidence type="ECO:0000259" key="7">
    <source>
        <dbReference type="Pfam" id="PF02525"/>
    </source>
</evidence>
<gene>
    <name evidence="6" type="primary">azoR</name>
    <name evidence="8" type="ORF">Q4527_00665</name>
</gene>
<dbReference type="EC" id="1.7.1.17" evidence="6"/>
<keyword evidence="3 6" id="KW-0560">Oxidoreductase</keyword>
<evidence type="ECO:0000313" key="8">
    <source>
        <dbReference type="EMBL" id="MDO6575882.1"/>
    </source>
</evidence>
<dbReference type="GO" id="GO:0016652">
    <property type="term" value="F:oxidoreductase activity, acting on NAD(P)H as acceptor"/>
    <property type="evidence" value="ECO:0007669"/>
    <property type="project" value="UniProtKB-UniRule"/>
</dbReference>
<dbReference type="EC" id="1.6.5.-" evidence="6"/>
<sequence length="202" mass="21875">MTSILVVYSSLNGENSKSTELADYYLQSREGSETSVTKVDVAELALAHLTGEEMQAWMTDASERTSSQKRLAAVSDDLVAQLQAADEIVLAVPMYNFGIPSSLKAYFDRIARAGITFKYTEAGPVGLLEGKQAKVFASRGGVYEGGDYDTQTPYLTHFLNFIGITDVKFVYAEGLSMGEDSANESIANAKGKIIELTQKVAD</sequence>
<dbReference type="PANTHER" id="PTHR43741:SF2">
    <property type="entry name" value="FMN-DEPENDENT NADH:QUINONE OXIDOREDUCTASE"/>
    <property type="match status" value="1"/>
</dbReference>
<comment type="caution">
    <text evidence="8">The sequence shown here is derived from an EMBL/GenBank/DDBJ whole genome shotgun (WGS) entry which is preliminary data.</text>
</comment>
<dbReference type="InterPro" id="IPR050104">
    <property type="entry name" value="FMN-dep_NADH:Q_OxRdtase_AzoR1"/>
</dbReference>
<evidence type="ECO:0000256" key="4">
    <source>
        <dbReference type="ARBA" id="ARBA00023027"/>
    </source>
</evidence>
<comment type="catalytic activity">
    <reaction evidence="5">
        <text>N,N-dimethyl-1,4-phenylenediamine + anthranilate + 2 NAD(+) = 2-(4-dimethylaminophenyl)diazenylbenzoate + 2 NADH + 2 H(+)</text>
        <dbReference type="Rhea" id="RHEA:55872"/>
        <dbReference type="ChEBI" id="CHEBI:15378"/>
        <dbReference type="ChEBI" id="CHEBI:15783"/>
        <dbReference type="ChEBI" id="CHEBI:16567"/>
        <dbReference type="ChEBI" id="CHEBI:57540"/>
        <dbReference type="ChEBI" id="CHEBI:57945"/>
        <dbReference type="ChEBI" id="CHEBI:71579"/>
        <dbReference type="EC" id="1.7.1.17"/>
    </reaction>
    <physiologicalReaction direction="right-to-left" evidence="5">
        <dbReference type="Rhea" id="RHEA:55874"/>
    </physiologicalReaction>
</comment>
<feature type="binding site" evidence="6">
    <location>
        <begin position="16"/>
        <end position="18"/>
    </location>
    <ligand>
        <name>FMN</name>
        <dbReference type="ChEBI" id="CHEBI:58210"/>
    </ligand>
</feature>
<dbReference type="InterPro" id="IPR023048">
    <property type="entry name" value="NADH:quinone_OxRdtase_FMN_depd"/>
</dbReference>
<dbReference type="InterPro" id="IPR003680">
    <property type="entry name" value="Flavodoxin_fold"/>
</dbReference>
<dbReference type="RefSeq" id="WP_303537768.1">
    <property type="nucleotide sequence ID" value="NZ_JAUOQI010000001.1"/>
</dbReference>
<feature type="binding site" evidence="6">
    <location>
        <begin position="138"/>
        <end position="141"/>
    </location>
    <ligand>
        <name>FMN</name>
        <dbReference type="ChEBI" id="CHEBI:58210"/>
    </ligand>
</feature>
<organism evidence="8 9">
    <name type="scientific">Alteromonas stellipolaris</name>
    <dbReference type="NCBI Taxonomy" id="233316"/>
    <lineage>
        <taxon>Bacteria</taxon>
        <taxon>Pseudomonadati</taxon>
        <taxon>Pseudomonadota</taxon>
        <taxon>Gammaproteobacteria</taxon>
        <taxon>Alteromonadales</taxon>
        <taxon>Alteromonadaceae</taxon>
        <taxon>Alteromonas/Salinimonas group</taxon>
        <taxon>Alteromonas</taxon>
    </lineage>
</organism>
<evidence type="ECO:0000256" key="6">
    <source>
        <dbReference type="HAMAP-Rule" id="MF_01216"/>
    </source>
</evidence>
<dbReference type="AlphaFoldDB" id="A0AAW7Z0X5"/>
<evidence type="ECO:0000313" key="9">
    <source>
        <dbReference type="Proteomes" id="UP001170717"/>
    </source>
</evidence>
<reference evidence="8" key="1">
    <citation type="submission" date="2023-07" db="EMBL/GenBank/DDBJ databases">
        <title>Genome content predicts the carbon catabolic preferences of heterotrophic bacteria.</title>
        <authorList>
            <person name="Gralka M."/>
        </authorList>
    </citation>
    <scope>NUCLEOTIDE SEQUENCE</scope>
    <source>
        <strain evidence="8">F2M12</strain>
    </source>
</reference>
<dbReference type="HAMAP" id="MF_01216">
    <property type="entry name" value="Azoreductase_type1"/>
    <property type="match status" value="1"/>
</dbReference>
<name>A0AAW7Z0X5_9ALTE</name>
<keyword evidence="4 6" id="KW-0520">NAD</keyword>
<comment type="function">
    <text evidence="6">Also exhibits azoreductase activity. Catalyzes the reductive cleavage of the azo bond in aromatic azo compounds to the corresponding amines.</text>
</comment>